<evidence type="ECO:0000313" key="4">
    <source>
        <dbReference type="WBParaSite" id="nRc.2.0.1.t43830-RA"/>
    </source>
</evidence>
<dbReference type="OMA" id="WRINGRY"/>
<feature type="domain" description="Fibronectin type-III" evidence="2">
    <location>
        <begin position="485"/>
        <end position="589"/>
    </location>
</feature>
<dbReference type="PROSITE" id="PS50853">
    <property type="entry name" value="FN3"/>
    <property type="match status" value="4"/>
</dbReference>
<evidence type="ECO:0000256" key="1">
    <source>
        <dbReference type="ARBA" id="ARBA00022737"/>
    </source>
</evidence>
<accession>A0A915L052</accession>
<evidence type="ECO:0000259" key="2">
    <source>
        <dbReference type="PROSITE" id="PS50853"/>
    </source>
</evidence>
<dbReference type="SUPFAM" id="SSF48726">
    <property type="entry name" value="Immunoglobulin"/>
    <property type="match status" value="1"/>
</dbReference>
<dbReference type="WBParaSite" id="nRc.2.0.1.t43830-RA">
    <property type="protein sequence ID" value="nRc.2.0.1.t43830-RA"/>
    <property type="gene ID" value="nRc.2.0.1.g43830"/>
</dbReference>
<dbReference type="AlphaFoldDB" id="A0A915L052"/>
<dbReference type="InterPro" id="IPR050964">
    <property type="entry name" value="Striated_Muscle_Regulatory"/>
</dbReference>
<feature type="domain" description="Fibronectin type-III" evidence="2">
    <location>
        <begin position="380"/>
        <end position="480"/>
    </location>
</feature>
<dbReference type="Proteomes" id="UP000887565">
    <property type="component" value="Unplaced"/>
</dbReference>
<dbReference type="Pfam" id="PF00041">
    <property type="entry name" value="fn3"/>
    <property type="match status" value="4"/>
</dbReference>
<dbReference type="SUPFAM" id="SSF49265">
    <property type="entry name" value="Fibronectin type III"/>
    <property type="match status" value="3"/>
</dbReference>
<dbReference type="SMART" id="SM00060">
    <property type="entry name" value="FN3"/>
    <property type="match status" value="5"/>
</dbReference>
<dbReference type="Gene3D" id="2.60.40.10">
    <property type="entry name" value="Immunoglobulins"/>
    <property type="match status" value="6"/>
</dbReference>
<dbReference type="InterPro" id="IPR036179">
    <property type="entry name" value="Ig-like_dom_sf"/>
</dbReference>
<proteinExistence type="predicted"/>
<dbReference type="PANTHER" id="PTHR13817">
    <property type="entry name" value="TITIN"/>
    <property type="match status" value="1"/>
</dbReference>
<feature type="domain" description="Fibronectin type-III" evidence="2">
    <location>
        <begin position="276"/>
        <end position="376"/>
    </location>
</feature>
<name>A0A915L052_ROMCU</name>
<evidence type="ECO:0000313" key="3">
    <source>
        <dbReference type="Proteomes" id="UP000887565"/>
    </source>
</evidence>
<organism evidence="3 4">
    <name type="scientific">Romanomermis culicivorax</name>
    <name type="common">Nematode worm</name>
    <dbReference type="NCBI Taxonomy" id="13658"/>
    <lineage>
        <taxon>Eukaryota</taxon>
        <taxon>Metazoa</taxon>
        <taxon>Ecdysozoa</taxon>
        <taxon>Nematoda</taxon>
        <taxon>Enoplea</taxon>
        <taxon>Dorylaimia</taxon>
        <taxon>Mermithida</taxon>
        <taxon>Mermithoidea</taxon>
        <taxon>Mermithidae</taxon>
        <taxon>Romanomermis</taxon>
    </lineage>
</organism>
<keyword evidence="3" id="KW-1185">Reference proteome</keyword>
<dbReference type="PANTHER" id="PTHR13817:SF175">
    <property type="entry name" value="IG-LIKE AND FIBRONECTIN TYPE-III DOMAIN-CONTAINING PROTEIN C27B7.7"/>
    <property type="match status" value="1"/>
</dbReference>
<dbReference type="FunFam" id="2.60.40.10:FF:000028">
    <property type="entry name" value="Neuronal cell adhesion molecule"/>
    <property type="match status" value="1"/>
</dbReference>
<reference evidence="4" key="1">
    <citation type="submission" date="2022-11" db="UniProtKB">
        <authorList>
            <consortium name="WormBaseParasite"/>
        </authorList>
    </citation>
    <scope>IDENTIFICATION</scope>
</reference>
<dbReference type="InterPro" id="IPR003961">
    <property type="entry name" value="FN3_dom"/>
</dbReference>
<feature type="domain" description="Fibronectin type-III" evidence="2">
    <location>
        <begin position="175"/>
        <end position="271"/>
    </location>
</feature>
<dbReference type="InterPro" id="IPR013783">
    <property type="entry name" value="Ig-like_fold"/>
</dbReference>
<dbReference type="InterPro" id="IPR036116">
    <property type="entry name" value="FN3_sf"/>
</dbReference>
<sequence>MRIQDVAAGRSKVHVDPDTHALIINDPSGNETGAYTCEVRTALDSAKHTVTITVKDVPLSPRDVHVKCFNTTAEISFYYRERSKAAAPVESFLIQLNVDPEESSAWDDYETEITTLNNGLGKAIVHLNSYGNFAFRVLAKNEIGFSQPTYPSEYTREKHDSIERCQTAAKRPEMNPVNVKVSGNTPDSLTVSWEPLARRDWSGPNFTYFIQYKAKNDDTFKNLTVTNSKADHVSILNLPTYSEYDVLVWSRNSEGLPLIHPQGSTGFSGEDIPLEAPGDFNVRDIQGPSTASFFWKPVNVSSIRGEFKGYKVEYWYNGRRKRSTAVRKEAYFDSSASEGSIYDLKPNTKNYALIRVYNNAGEGPPSPVVEIDMPPGVPGAVQNLQGFTISHQEIAASWSEPLEVNGNLTHYEVEICLPAEYAASSSLGCLETRTVTANERLEVRFGNLQRSTKYRVQVIAFTTVGPGPVSTAITETTPEINETMKPAQPSISKVQISDDHMNVTWKPGAFFKEDGAPPGDEFFFKYRPVGSDEDWTTVNSTSSSGGNNTGLTLTLNDLQPGVTYEIKAVSVHKGLTTESKPHYYTTTGGRKS</sequence>
<protein>
    <submittedName>
        <fullName evidence="4">Fibronectin type-III domain-containing protein</fullName>
    </submittedName>
</protein>
<keyword evidence="1" id="KW-0677">Repeat</keyword>
<dbReference type="CDD" id="cd00063">
    <property type="entry name" value="FN3"/>
    <property type="match status" value="4"/>
</dbReference>